<keyword evidence="3" id="KW-0597">Phosphoprotein</keyword>
<proteinExistence type="predicted"/>
<evidence type="ECO:0000256" key="4">
    <source>
        <dbReference type="ARBA" id="ARBA00022597"/>
    </source>
</evidence>
<dbReference type="InterPro" id="IPR050893">
    <property type="entry name" value="Sugar_PTS"/>
</dbReference>
<accession>A0ABR7FMA0</accession>
<dbReference type="PANTHER" id="PTHR30181:SF2">
    <property type="entry name" value="PTS SYSTEM MANNITOL-SPECIFIC EIICBA COMPONENT"/>
    <property type="match status" value="1"/>
</dbReference>
<comment type="function">
    <text evidence="1">The phosphoenolpyruvate-dependent sugar phosphotransferase system (sugar PTS), a major carbohydrate active transport system, catalyzes the phosphorylation of incoming sugar substrates concomitantly with their translocation across the cell membrane. The enzyme II CmtAB PTS system is involved in D-mannitol transport.</text>
</comment>
<evidence type="ECO:0000256" key="3">
    <source>
        <dbReference type="ARBA" id="ARBA00022553"/>
    </source>
</evidence>
<keyword evidence="2" id="KW-0813">Transport</keyword>
<keyword evidence="8" id="KW-1185">Reference proteome</keyword>
<evidence type="ECO:0000256" key="1">
    <source>
        <dbReference type="ARBA" id="ARBA00002434"/>
    </source>
</evidence>
<dbReference type="RefSeq" id="WP_024728293.1">
    <property type="nucleotide sequence ID" value="NZ_JACOOS010000001.1"/>
</dbReference>
<name>A0ABR7FMA0_9FIRM</name>
<dbReference type="EMBL" id="JACOOS010000001">
    <property type="protein sequence ID" value="MBC5676334.1"/>
    <property type="molecule type" value="Genomic_DNA"/>
</dbReference>
<evidence type="ECO:0000256" key="2">
    <source>
        <dbReference type="ARBA" id="ARBA00022448"/>
    </source>
</evidence>
<keyword evidence="5" id="KW-0808">Transferase</keyword>
<protein>
    <submittedName>
        <fullName evidence="7">Uncharacterized protein</fullName>
    </submittedName>
</protein>
<evidence type="ECO:0000313" key="8">
    <source>
        <dbReference type="Proteomes" id="UP000635828"/>
    </source>
</evidence>
<comment type="caution">
    <text evidence="7">The sequence shown here is derived from an EMBL/GenBank/DDBJ whole genome shotgun (WGS) entry which is preliminary data.</text>
</comment>
<dbReference type="Proteomes" id="UP000635828">
    <property type="component" value="Unassembled WGS sequence"/>
</dbReference>
<evidence type="ECO:0000313" key="7">
    <source>
        <dbReference type="EMBL" id="MBC5676334.1"/>
    </source>
</evidence>
<reference evidence="7 8" key="1">
    <citation type="submission" date="2020-08" db="EMBL/GenBank/DDBJ databases">
        <title>Genome public.</title>
        <authorList>
            <person name="Liu C."/>
            <person name="Sun Q."/>
        </authorList>
    </citation>
    <scope>NUCLEOTIDE SEQUENCE [LARGE SCALE GENOMIC DNA]</scope>
    <source>
        <strain evidence="7 8">NSJ-7</strain>
    </source>
</reference>
<sequence>MKKLDSLLKNKIPTGFEMLYDNSSAEILVILNNAIQYGVLTPLGLADAAEAGKSIYFLLEGNLGPGLGVLIACWFFGKGEEHLRDPENVYETPVSSKKWERNRKGSTGNAAYTIIPGG</sequence>
<keyword evidence="6" id="KW-0598">Phosphotransferase system</keyword>
<gene>
    <name evidence="7" type="ORF">H8S22_01515</name>
</gene>
<evidence type="ECO:0000256" key="5">
    <source>
        <dbReference type="ARBA" id="ARBA00022679"/>
    </source>
</evidence>
<evidence type="ECO:0000256" key="6">
    <source>
        <dbReference type="ARBA" id="ARBA00022683"/>
    </source>
</evidence>
<keyword evidence="4" id="KW-0762">Sugar transport</keyword>
<dbReference type="PANTHER" id="PTHR30181">
    <property type="entry name" value="MANNITOL PERMEASE IIC COMPONENT"/>
    <property type="match status" value="1"/>
</dbReference>
<organism evidence="7 8">
    <name type="scientific">Anaerostipes hominis</name>
    <name type="common">ex Liu et al. 2021</name>
    <dbReference type="NCBI Taxonomy" id="2763018"/>
    <lineage>
        <taxon>Bacteria</taxon>
        <taxon>Bacillati</taxon>
        <taxon>Bacillota</taxon>
        <taxon>Clostridia</taxon>
        <taxon>Lachnospirales</taxon>
        <taxon>Lachnospiraceae</taxon>
        <taxon>Anaerostipes</taxon>
    </lineage>
</organism>